<evidence type="ECO:0000256" key="3">
    <source>
        <dbReference type="ARBA" id="ARBA00005133"/>
    </source>
</evidence>
<keyword evidence="8 9" id="KW-0413">Isomerase</keyword>
<evidence type="ECO:0000313" key="11">
    <source>
        <dbReference type="EMBL" id="PTQ55975.1"/>
    </source>
</evidence>
<keyword evidence="6 9" id="KW-0028">Amino-acid biosynthesis</keyword>
<gene>
    <name evidence="9" type="primary">hisA</name>
    <name evidence="11" type="ORF">BSOLF_1068</name>
</gene>
<comment type="pathway">
    <text evidence="3 9">Amino-acid biosynthesis; L-histidine biosynthesis; L-histidine from 5-phospho-alpha-D-ribose 1-diphosphate: step 4/9.</text>
</comment>
<keyword evidence="7 9" id="KW-0368">Histidine biosynthesis</keyword>
<comment type="caution">
    <text evidence="11">The sequence shown here is derived from an EMBL/GenBank/DDBJ whole genome shotgun (WGS) entry which is preliminary data.</text>
</comment>
<comment type="catalytic activity">
    <reaction evidence="1 9">
        <text>1-(5-phospho-beta-D-ribosyl)-5-[(5-phospho-beta-D-ribosylamino)methylideneamino]imidazole-4-carboxamide = 5-[(5-phospho-1-deoxy-D-ribulos-1-ylimino)methylamino]-1-(5-phospho-beta-D-ribosyl)imidazole-4-carboxamide</text>
        <dbReference type="Rhea" id="RHEA:15469"/>
        <dbReference type="ChEBI" id="CHEBI:58435"/>
        <dbReference type="ChEBI" id="CHEBI:58525"/>
        <dbReference type="EC" id="5.3.1.16"/>
    </reaction>
</comment>
<evidence type="ECO:0000256" key="6">
    <source>
        <dbReference type="ARBA" id="ARBA00022605"/>
    </source>
</evidence>
<evidence type="ECO:0000313" key="12">
    <source>
        <dbReference type="Proteomes" id="UP000244338"/>
    </source>
</evidence>
<evidence type="ECO:0000256" key="8">
    <source>
        <dbReference type="ARBA" id="ARBA00023235"/>
    </source>
</evidence>
<dbReference type="GO" id="GO:0003949">
    <property type="term" value="F:1-(5-phosphoribosyl)-5-[(5-phosphoribosylamino)methylideneamino]imidazole-4-carboxamide isomerase activity"/>
    <property type="evidence" value="ECO:0007669"/>
    <property type="project" value="UniProtKB-UniRule"/>
</dbReference>
<dbReference type="PANTHER" id="PTHR43090">
    <property type="entry name" value="1-(5-PHOSPHORIBOSYL)-5-[(5-PHOSPHORIBOSYLAMINO)METHYLIDENEAMINO] IMIDAZOLE-4-CARBOXAMIDE ISOMERASE"/>
    <property type="match status" value="1"/>
</dbReference>
<dbReference type="GO" id="GO:0005737">
    <property type="term" value="C:cytoplasm"/>
    <property type="evidence" value="ECO:0007669"/>
    <property type="project" value="UniProtKB-SubCell"/>
</dbReference>
<dbReference type="AlphaFoldDB" id="A0A2R6XZW0"/>
<dbReference type="Gene3D" id="3.20.20.70">
    <property type="entry name" value="Aldolase class I"/>
    <property type="match status" value="1"/>
</dbReference>
<evidence type="ECO:0000256" key="7">
    <source>
        <dbReference type="ARBA" id="ARBA00023102"/>
    </source>
</evidence>
<organism evidence="11 12">
    <name type="scientific">Candidatus Carbonibacillus altaicus</name>
    <dbReference type="NCBI Taxonomy" id="2163959"/>
    <lineage>
        <taxon>Bacteria</taxon>
        <taxon>Bacillati</taxon>
        <taxon>Bacillota</taxon>
        <taxon>Bacilli</taxon>
        <taxon>Bacillales</taxon>
        <taxon>Candidatus Carbonibacillus</taxon>
    </lineage>
</organism>
<dbReference type="CDD" id="cd04732">
    <property type="entry name" value="HisA"/>
    <property type="match status" value="1"/>
</dbReference>
<keyword evidence="5 9" id="KW-0963">Cytoplasm</keyword>
<dbReference type="Pfam" id="PF00977">
    <property type="entry name" value="His_biosynth"/>
    <property type="match status" value="1"/>
</dbReference>
<dbReference type="GO" id="GO:0000105">
    <property type="term" value="P:L-histidine biosynthetic process"/>
    <property type="evidence" value="ECO:0007669"/>
    <property type="project" value="UniProtKB-UniRule"/>
</dbReference>
<dbReference type="GO" id="GO:0000162">
    <property type="term" value="P:L-tryptophan biosynthetic process"/>
    <property type="evidence" value="ECO:0007669"/>
    <property type="project" value="TreeGrafter"/>
</dbReference>
<evidence type="ECO:0000256" key="1">
    <source>
        <dbReference type="ARBA" id="ARBA00000901"/>
    </source>
</evidence>
<dbReference type="PANTHER" id="PTHR43090:SF2">
    <property type="entry name" value="1-(5-PHOSPHORIBOSYL)-5-[(5-PHOSPHORIBOSYLAMINO)METHYLIDENEAMINO] IMIDAZOLE-4-CARBOXAMIDE ISOMERASE"/>
    <property type="match status" value="1"/>
</dbReference>
<protein>
    <recommendedName>
        <fullName evidence="9">1-(5-phosphoribosyl)-5-[(5-phosphoribosylamino)methylideneamino] imidazole-4-carboxamide isomerase</fullName>
        <ecNumber evidence="9">5.3.1.16</ecNumber>
    </recommendedName>
    <alternativeName>
        <fullName evidence="9">Phosphoribosylformimino-5-aminoimidazole carboxamide ribotide isomerase</fullName>
    </alternativeName>
</protein>
<comment type="subcellular location">
    <subcellularLocation>
        <location evidence="2 9">Cytoplasm</location>
    </subcellularLocation>
</comment>
<sequence>MFDLYPALDLSQGRVVRLYKGDFARVDDYGDPRHWLSRITEAGARWLHLVDLDAARDTRLAQHALIRTLIEQFKQGPGPHYVQVGGGMRTEAAVTTMLECGADRVILGTAAVEDPELVDRLLDKAGDKLAIAIDARAGRVAKRGWLEEAHVSAFDLARSMRARGVKTFIYTDIERDGTLGGPEIEQTVALAKESGGSVIASGGVATLEDVLSLYERRAEGIIGVIIGRAYLSGALDLREAVKHVYS</sequence>
<reference evidence="12" key="1">
    <citation type="journal article" date="2018" name="Sci. Rep.">
        <title>Lignite coal burning seam in the remote Altai Mountains harbors a hydrogen-driven thermophilic microbial community.</title>
        <authorList>
            <person name="Kadnikov V.V."/>
            <person name="Mardanov A.V."/>
            <person name="Ivasenko D.A."/>
            <person name="Antsiferov D.V."/>
            <person name="Beletsky A.V."/>
            <person name="Karnachuk O.V."/>
            <person name="Ravin N.V."/>
        </authorList>
    </citation>
    <scope>NUCLEOTIDE SEQUENCE [LARGE SCALE GENOMIC DNA]</scope>
</reference>
<dbReference type="HAMAP" id="MF_01014">
    <property type="entry name" value="HisA"/>
    <property type="match status" value="1"/>
</dbReference>
<dbReference type="UniPathway" id="UPA00031">
    <property type="reaction ID" value="UER00009"/>
</dbReference>
<evidence type="ECO:0000256" key="4">
    <source>
        <dbReference type="ARBA" id="ARBA00009667"/>
    </source>
</evidence>
<name>A0A2R6XZW0_9BACL</name>
<feature type="active site" description="Proton donor" evidence="9">
    <location>
        <position position="134"/>
    </location>
</feature>
<accession>A0A2R6XZW0</accession>
<evidence type="ECO:0000256" key="9">
    <source>
        <dbReference type="HAMAP-Rule" id="MF_01014"/>
    </source>
</evidence>
<proteinExistence type="inferred from homology"/>
<comment type="similarity">
    <text evidence="4 9 10">Belongs to the HisA/HisF family.</text>
</comment>
<dbReference type="SUPFAM" id="SSF51366">
    <property type="entry name" value="Ribulose-phoshate binding barrel"/>
    <property type="match status" value="1"/>
</dbReference>
<evidence type="ECO:0000256" key="2">
    <source>
        <dbReference type="ARBA" id="ARBA00004496"/>
    </source>
</evidence>
<dbReference type="EMBL" id="PEBX01000056">
    <property type="protein sequence ID" value="PTQ55975.1"/>
    <property type="molecule type" value="Genomic_DNA"/>
</dbReference>
<dbReference type="InterPro" id="IPR044524">
    <property type="entry name" value="Isoase_HisA-like"/>
</dbReference>
<evidence type="ECO:0000256" key="10">
    <source>
        <dbReference type="RuleBase" id="RU003657"/>
    </source>
</evidence>
<dbReference type="InterPro" id="IPR011060">
    <property type="entry name" value="RibuloseP-bd_barrel"/>
</dbReference>
<dbReference type="FunFam" id="3.20.20.70:FF:000009">
    <property type="entry name" value="1-(5-phosphoribosyl)-5-[(5-phosphoribosylamino)methylideneamino] imidazole-4-carboxamide isomerase"/>
    <property type="match status" value="1"/>
</dbReference>
<dbReference type="EC" id="5.3.1.16" evidence="9"/>
<dbReference type="InterPro" id="IPR006062">
    <property type="entry name" value="His_biosynth"/>
</dbReference>
<dbReference type="InterPro" id="IPR013785">
    <property type="entry name" value="Aldolase_TIM"/>
</dbReference>
<dbReference type="Proteomes" id="UP000244338">
    <property type="component" value="Unassembled WGS sequence"/>
</dbReference>
<feature type="active site" description="Proton acceptor" evidence="9">
    <location>
        <position position="9"/>
    </location>
</feature>
<dbReference type="InterPro" id="IPR023016">
    <property type="entry name" value="HisA/PriA"/>
</dbReference>
<evidence type="ECO:0000256" key="5">
    <source>
        <dbReference type="ARBA" id="ARBA00022490"/>
    </source>
</evidence>